<reference evidence="1 2" key="1">
    <citation type="submission" date="2017-11" db="EMBL/GenBank/DDBJ databases">
        <title>Bacillus camelliae sp. nov., isolated from pu'er tea.</title>
        <authorList>
            <person name="Niu L."/>
        </authorList>
    </citation>
    <scope>NUCLEOTIDE SEQUENCE [LARGE SCALE GENOMIC DNA]</scope>
    <source>
        <strain evidence="1 2">7578-1</strain>
    </source>
</reference>
<gene>
    <name evidence="1" type="ORF">CWO92_10970</name>
</gene>
<dbReference type="Proteomes" id="UP000233440">
    <property type="component" value="Unassembled WGS sequence"/>
</dbReference>
<protein>
    <submittedName>
        <fullName evidence="1">Uncharacterized protein</fullName>
    </submittedName>
</protein>
<accession>A0A2N3LJT3</accession>
<dbReference type="RefSeq" id="WP_101354254.1">
    <property type="nucleotide sequence ID" value="NZ_PIQO01000007.1"/>
</dbReference>
<keyword evidence="2" id="KW-1185">Reference proteome</keyword>
<proteinExistence type="predicted"/>
<organism evidence="1 2">
    <name type="scientific">Heyndrickxia camelliae</name>
    <dbReference type="NCBI Taxonomy" id="1707093"/>
    <lineage>
        <taxon>Bacteria</taxon>
        <taxon>Bacillati</taxon>
        <taxon>Bacillota</taxon>
        <taxon>Bacilli</taxon>
        <taxon>Bacillales</taxon>
        <taxon>Bacillaceae</taxon>
        <taxon>Heyndrickxia</taxon>
    </lineage>
</organism>
<name>A0A2N3LJT3_9BACI</name>
<dbReference type="AlphaFoldDB" id="A0A2N3LJT3"/>
<evidence type="ECO:0000313" key="1">
    <source>
        <dbReference type="EMBL" id="PKR84888.1"/>
    </source>
</evidence>
<dbReference type="EMBL" id="PIQO01000007">
    <property type="protein sequence ID" value="PKR84888.1"/>
    <property type="molecule type" value="Genomic_DNA"/>
</dbReference>
<evidence type="ECO:0000313" key="2">
    <source>
        <dbReference type="Proteomes" id="UP000233440"/>
    </source>
</evidence>
<comment type="caution">
    <text evidence="1">The sequence shown here is derived from an EMBL/GenBank/DDBJ whole genome shotgun (WGS) entry which is preliminary data.</text>
</comment>
<sequence length="61" mass="7089">MSKKEEYQKCLNETGKVVQLIEKYEGLKLYRFAELYRGVLKSQINRLKELKRAVSAPTPTA</sequence>